<keyword evidence="2" id="KW-0472">Membrane</keyword>
<name>A0A5D3WH15_9BACT</name>
<dbReference type="EMBL" id="VNIB01000008">
    <property type="protein sequence ID" value="TYO98113.1"/>
    <property type="molecule type" value="Genomic_DNA"/>
</dbReference>
<dbReference type="AlphaFoldDB" id="A0A5D3WH15"/>
<accession>A0A5D3WH15</accession>
<feature type="region of interest" description="Disordered" evidence="1">
    <location>
        <begin position="548"/>
        <end position="567"/>
    </location>
</feature>
<dbReference type="RefSeq" id="WP_148896188.1">
    <property type="nucleotide sequence ID" value="NZ_VNIB01000008.1"/>
</dbReference>
<comment type="caution">
    <text evidence="5">The sequence shown here is derived from an EMBL/GenBank/DDBJ whole genome shotgun (WGS) entry which is preliminary data.</text>
</comment>
<feature type="region of interest" description="Disordered" evidence="1">
    <location>
        <begin position="415"/>
        <end position="447"/>
    </location>
</feature>
<keyword evidence="2" id="KW-1133">Transmembrane helix</keyword>
<dbReference type="InterPro" id="IPR019196">
    <property type="entry name" value="ABC_transp_unknown"/>
</dbReference>
<dbReference type="Pfam" id="PF09822">
    <property type="entry name" value="ABC_transp_aux"/>
    <property type="match status" value="1"/>
</dbReference>
<feature type="compositionally biased region" description="Basic and acidic residues" evidence="1">
    <location>
        <begin position="548"/>
        <end position="557"/>
    </location>
</feature>
<sequence>MTHQRLLSRSGLLIALLLFVLLNLAAAFGLRGWRIDLTEQHLNTLSQGTRNILAALDKPVTLRLYLSRQAIRKAPGLATYADRVTSLLDEYAALAGDNIRLQRIDPEPFSEAEDDAVRFGLQGIPLGDGAENLYFGLVGELDGRHKTIPFFQPERERFLEYDLTQLIYQLAHPKRLVVGILSGAPIDGGFSGGMSLRMQPPWLIVDQLRQQFEVRMLPKNGEPVPEEVDVLMLVHPAYLEADALYAADQFILRGGKALVFADPLSEASIQGDPGRALSPNEDFERMLASWGVRLEKGKVVGDLAQSLKVNYQGRRSIIQVNYLPWLNIGPASLSEDDVVTSQLGNITMATAGALSPVEGARTTFTPLVRSSDEAMLIDAARIAFAPDPAGLLADFKPAGESFVLAARISGEIESAFVQGPPKQEKEKTSSGKKDESDKEKKPEHLSRSKGPVHLIVVADSDLLQDKFWVQSTNFFGRTLAIPTAANADLVANALEALGGSPDLISVRSRGSYQRPFTLLAELQRKAEMRFRAKEQELSRKLRETESRLNELQRKRQDSGSTTLTPEQEREVEKFLAEKVRIRKQLRQVQYQLRADIEELETTIKAFNIGLVPGLLTLVAFVAWILRRSRE</sequence>
<dbReference type="Pfam" id="PF23357">
    <property type="entry name" value="DUF7088"/>
    <property type="match status" value="1"/>
</dbReference>
<evidence type="ECO:0000313" key="6">
    <source>
        <dbReference type="Proteomes" id="UP000324159"/>
    </source>
</evidence>
<proteinExistence type="predicted"/>
<reference evidence="5 6" key="1">
    <citation type="submission" date="2019-07" db="EMBL/GenBank/DDBJ databases">
        <title>Genomic Encyclopedia of Type Strains, Phase IV (KMG-IV): sequencing the most valuable type-strain genomes for metagenomic binning, comparative biology and taxonomic classification.</title>
        <authorList>
            <person name="Goeker M."/>
        </authorList>
    </citation>
    <scope>NUCLEOTIDE SEQUENCE [LARGE SCALE GENOMIC DNA]</scope>
    <source>
        <strain evidence="5 6">SS015</strain>
    </source>
</reference>
<evidence type="ECO:0000259" key="4">
    <source>
        <dbReference type="Pfam" id="PF23357"/>
    </source>
</evidence>
<evidence type="ECO:0000256" key="1">
    <source>
        <dbReference type="SAM" id="MobiDB-lite"/>
    </source>
</evidence>
<evidence type="ECO:0000256" key="2">
    <source>
        <dbReference type="SAM" id="Phobius"/>
    </source>
</evidence>
<organism evidence="5 6">
    <name type="scientific">Geothermobacter ehrlichii</name>
    <dbReference type="NCBI Taxonomy" id="213224"/>
    <lineage>
        <taxon>Bacteria</taxon>
        <taxon>Pseudomonadati</taxon>
        <taxon>Thermodesulfobacteriota</taxon>
        <taxon>Desulfuromonadia</taxon>
        <taxon>Desulfuromonadales</taxon>
        <taxon>Geothermobacteraceae</taxon>
        <taxon>Geothermobacter</taxon>
    </lineage>
</organism>
<feature type="compositionally biased region" description="Basic and acidic residues" evidence="1">
    <location>
        <begin position="422"/>
        <end position="446"/>
    </location>
</feature>
<feature type="domain" description="DUF7088" evidence="4">
    <location>
        <begin position="39"/>
        <end position="139"/>
    </location>
</feature>
<dbReference type="Proteomes" id="UP000324159">
    <property type="component" value="Unassembled WGS sequence"/>
</dbReference>
<evidence type="ECO:0000259" key="3">
    <source>
        <dbReference type="Pfam" id="PF09822"/>
    </source>
</evidence>
<gene>
    <name evidence="5" type="ORF">EDC39_10850</name>
</gene>
<feature type="transmembrane region" description="Helical" evidence="2">
    <location>
        <begin position="605"/>
        <end position="625"/>
    </location>
</feature>
<protein>
    <submittedName>
        <fullName evidence="5">ABC-type uncharacterized transport system involved in gliding motility auxiliary subunit</fullName>
    </submittedName>
</protein>
<evidence type="ECO:0000313" key="5">
    <source>
        <dbReference type="EMBL" id="TYO98113.1"/>
    </source>
</evidence>
<dbReference type="OrthoDB" id="9777219at2"/>
<keyword evidence="6" id="KW-1185">Reference proteome</keyword>
<feature type="domain" description="ABC-type uncharacterised transport system" evidence="3">
    <location>
        <begin position="177"/>
        <end position="493"/>
    </location>
</feature>
<keyword evidence="2" id="KW-0812">Transmembrane</keyword>
<dbReference type="InterPro" id="IPR055396">
    <property type="entry name" value="DUF7088"/>
</dbReference>